<reference evidence="4 5" key="1">
    <citation type="submission" date="2024-05" db="EMBL/GenBank/DDBJ databases">
        <authorList>
            <person name="Wallberg A."/>
        </authorList>
    </citation>
    <scope>NUCLEOTIDE SEQUENCE [LARGE SCALE GENOMIC DNA]</scope>
</reference>
<dbReference type="SUPFAM" id="SSF49854">
    <property type="entry name" value="Spermadhesin, CUB domain"/>
    <property type="match status" value="1"/>
</dbReference>
<sequence>MDVYAKTKMLRIALFLGLGLGMLVTTTANSIRDSDPITLDDTQAVGTDLEGRDHFDSFPIIFQKFIKLPMINIFKVDPVPCMCPISGANGICHTEQDCMDMGGFYNTPADEESKHISLVSHKPSTCGGGHGVCCRTNAVCGDTITASGTYFTSPTSPYGTAGVCSVDLAPTEGCCKVMLEFETFDLLGPIEGECTNDTFVVVGANSDTEIPVLCGENGGQHMYIDIDNSEGPFHLIVTTSDTAYLRDWKIKVTYVPCGGCPPNRCLQYHPETTGSIKSFAYPTMLNNQKYAICFGYVPGYCDIGVDFTRFDLGAIEGPCTSDFVAAGTEKFCGDFMNFTMQANATAGPISLMVMSDDDGERVEEGFSGTYTMMGC</sequence>
<evidence type="ECO:0000313" key="5">
    <source>
        <dbReference type="Proteomes" id="UP001497623"/>
    </source>
</evidence>
<dbReference type="PANTHER" id="PTHR33236">
    <property type="entry name" value="INTRAFLAGELLAR TRANSPORT PROTEIN 122 FAMILY PROTEIN-RELATED"/>
    <property type="match status" value="1"/>
</dbReference>
<dbReference type="AlphaFoldDB" id="A0AAV2S436"/>
<dbReference type="EMBL" id="CAXKWB010040996">
    <property type="protein sequence ID" value="CAL4155958.1"/>
    <property type="molecule type" value="Genomic_DNA"/>
</dbReference>
<dbReference type="Pfam" id="PF26080">
    <property type="entry name" value="CUB_animal"/>
    <property type="match status" value="1"/>
</dbReference>
<dbReference type="Proteomes" id="UP001497623">
    <property type="component" value="Unassembled WGS sequence"/>
</dbReference>
<dbReference type="InterPro" id="IPR000859">
    <property type="entry name" value="CUB_dom"/>
</dbReference>
<dbReference type="PROSITE" id="PS01180">
    <property type="entry name" value="CUB"/>
    <property type="match status" value="1"/>
</dbReference>
<name>A0AAV2S436_MEGNR</name>
<evidence type="ECO:0000259" key="3">
    <source>
        <dbReference type="PROSITE" id="PS01180"/>
    </source>
</evidence>
<accession>A0AAV2S436</accession>
<dbReference type="InterPro" id="IPR035914">
    <property type="entry name" value="Sperma_CUB_dom_sf"/>
</dbReference>
<keyword evidence="1" id="KW-1015">Disulfide bond</keyword>
<proteinExistence type="predicted"/>
<protein>
    <recommendedName>
        <fullName evidence="3">CUB domain-containing protein</fullName>
    </recommendedName>
</protein>
<dbReference type="PANTHER" id="PTHR33236:SF5">
    <property type="entry name" value="CUB DOMAIN-CONTAINING PROTEIN"/>
    <property type="match status" value="1"/>
</dbReference>
<evidence type="ECO:0000256" key="1">
    <source>
        <dbReference type="ARBA" id="ARBA00023157"/>
    </source>
</evidence>
<gene>
    <name evidence="4" type="ORF">MNOR_LOCUS31588</name>
</gene>
<dbReference type="InterPro" id="IPR058698">
    <property type="entry name" value="CUB_metazoa"/>
</dbReference>
<evidence type="ECO:0000313" key="4">
    <source>
        <dbReference type="EMBL" id="CAL4155958.1"/>
    </source>
</evidence>
<dbReference type="Gene3D" id="2.60.120.290">
    <property type="entry name" value="Spermadhesin, CUB domain"/>
    <property type="match status" value="1"/>
</dbReference>
<organism evidence="4 5">
    <name type="scientific">Meganyctiphanes norvegica</name>
    <name type="common">Northern krill</name>
    <name type="synonym">Thysanopoda norvegica</name>
    <dbReference type="NCBI Taxonomy" id="48144"/>
    <lineage>
        <taxon>Eukaryota</taxon>
        <taxon>Metazoa</taxon>
        <taxon>Ecdysozoa</taxon>
        <taxon>Arthropoda</taxon>
        <taxon>Crustacea</taxon>
        <taxon>Multicrustacea</taxon>
        <taxon>Malacostraca</taxon>
        <taxon>Eumalacostraca</taxon>
        <taxon>Eucarida</taxon>
        <taxon>Euphausiacea</taxon>
        <taxon>Euphausiidae</taxon>
        <taxon>Meganyctiphanes</taxon>
    </lineage>
</organism>
<comment type="caution">
    <text evidence="4">The sequence shown here is derived from an EMBL/GenBank/DDBJ whole genome shotgun (WGS) entry which is preliminary data.</text>
</comment>
<keyword evidence="5" id="KW-1185">Reference proteome</keyword>
<evidence type="ECO:0000256" key="2">
    <source>
        <dbReference type="PROSITE-ProRule" id="PRU00059"/>
    </source>
</evidence>
<comment type="caution">
    <text evidence="2">Lacks conserved residue(s) required for the propagation of feature annotation.</text>
</comment>
<feature type="domain" description="CUB" evidence="3">
    <location>
        <begin position="140"/>
        <end position="257"/>
    </location>
</feature>